<protein>
    <recommendedName>
        <fullName evidence="2">CCHC-type domain-containing protein</fullName>
    </recommendedName>
</protein>
<dbReference type="EMBL" id="MN738786">
    <property type="protein sequence ID" value="QHT36793.1"/>
    <property type="molecule type" value="Genomic_DNA"/>
</dbReference>
<reference evidence="1" key="1">
    <citation type="journal article" date="2020" name="Nature">
        <title>Giant virus diversity and host interactions through global metagenomics.</title>
        <authorList>
            <person name="Schulz F."/>
            <person name="Roux S."/>
            <person name="Paez-Espino D."/>
            <person name="Jungbluth S."/>
            <person name="Walsh D.A."/>
            <person name="Denef V.J."/>
            <person name="McMahon K.D."/>
            <person name="Konstantinidis K.T."/>
            <person name="Eloe-Fadrosh E.A."/>
            <person name="Kyrpides N.C."/>
            <person name="Woyke T."/>
        </authorList>
    </citation>
    <scope>NUCLEOTIDE SEQUENCE</scope>
    <source>
        <strain evidence="1">GVMAG-S-ERX555967-130</strain>
    </source>
</reference>
<evidence type="ECO:0000313" key="1">
    <source>
        <dbReference type="EMBL" id="QHT36793.1"/>
    </source>
</evidence>
<accession>A0A6C0F846</accession>
<proteinExistence type="predicted"/>
<organism evidence="1">
    <name type="scientific">viral metagenome</name>
    <dbReference type="NCBI Taxonomy" id="1070528"/>
    <lineage>
        <taxon>unclassified sequences</taxon>
        <taxon>metagenomes</taxon>
        <taxon>organismal metagenomes</taxon>
    </lineage>
</organism>
<name>A0A6C0F846_9ZZZZ</name>
<dbReference type="AlphaFoldDB" id="A0A6C0F846"/>
<evidence type="ECO:0008006" key="2">
    <source>
        <dbReference type="Google" id="ProtNLM"/>
    </source>
</evidence>
<sequence>MPCSHCHQTGHNIRTCPQRAVIDTSPTSPVRRETPRPSVEIRAHREPVARGTHGNFVTEILLENPNNYEVDIYTRRDSDPESQGLYTFEYSFESYDQGTILILNSDTSIIAAPKTSRTDMFPLSDSLDFSDILLFTGEIGNYFKEGHMNLDKVYEFNEELGTNCCIVTREGLGFVMDKYEPHGYRDFQNKDQWKRFGLKSMYLLQQIIKLGGMNNDNLAPILDMVQDIETPAHSEADKERAGIPSALTNVS</sequence>